<proteinExistence type="predicted"/>
<reference evidence="2 3" key="2">
    <citation type="submission" date="2018-11" db="EMBL/GenBank/DDBJ databases">
        <authorList>
            <consortium name="Pathogen Informatics"/>
        </authorList>
    </citation>
    <scope>NUCLEOTIDE SEQUENCE [LARGE SCALE GENOMIC DNA]</scope>
</reference>
<dbReference type="InterPro" id="IPR036273">
    <property type="entry name" value="CRAL/TRIO_N_dom_sf"/>
</dbReference>
<evidence type="ECO:0000259" key="1">
    <source>
        <dbReference type="PROSITE" id="PS50191"/>
    </source>
</evidence>
<dbReference type="CDD" id="cd00170">
    <property type="entry name" value="SEC14"/>
    <property type="match status" value="1"/>
</dbReference>
<reference evidence="4" key="1">
    <citation type="submission" date="2017-02" db="UniProtKB">
        <authorList>
            <consortium name="WormBaseParasite"/>
        </authorList>
    </citation>
    <scope>IDENTIFICATION</scope>
</reference>
<dbReference type="GO" id="GO:0016020">
    <property type="term" value="C:membrane"/>
    <property type="evidence" value="ECO:0007669"/>
    <property type="project" value="TreeGrafter"/>
</dbReference>
<dbReference type="EMBL" id="UYWX01000051">
    <property type="protein sequence ID" value="VDM16599.1"/>
    <property type="molecule type" value="Genomic_DNA"/>
</dbReference>
<dbReference type="AlphaFoldDB" id="A0A0R3WIT9"/>
<name>A0A0R3WIT9_HYDTA</name>
<organism evidence="4">
    <name type="scientific">Hydatigena taeniaeformis</name>
    <name type="common">Feline tapeworm</name>
    <name type="synonym">Taenia taeniaeformis</name>
    <dbReference type="NCBI Taxonomy" id="6205"/>
    <lineage>
        <taxon>Eukaryota</taxon>
        <taxon>Metazoa</taxon>
        <taxon>Spiralia</taxon>
        <taxon>Lophotrochozoa</taxon>
        <taxon>Platyhelminthes</taxon>
        <taxon>Cestoda</taxon>
        <taxon>Eucestoda</taxon>
        <taxon>Cyclophyllidea</taxon>
        <taxon>Taeniidae</taxon>
        <taxon>Hydatigera</taxon>
    </lineage>
</organism>
<dbReference type="SUPFAM" id="SSF46938">
    <property type="entry name" value="CRAL/TRIO N-terminal domain"/>
    <property type="match status" value="1"/>
</dbReference>
<dbReference type="GO" id="GO:1902936">
    <property type="term" value="F:phosphatidylinositol bisphosphate binding"/>
    <property type="evidence" value="ECO:0007669"/>
    <property type="project" value="TreeGrafter"/>
</dbReference>
<feature type="domain" description="CRAL-TRIO" evidence="1">
    <location>
        <begin position="201"/>
        <end position="300"/>
    </location>
</feature>
<dbReference type="Gene3D" id="3.40.525.10">
    <property type="entry name" value="CRAL-TRIO lipid binding domain"/>
    <property type="match status" value="1"/>
</dbReference>
<dbReference type="WBParaSite" id="TTAC_0000053701-mRNA-1">
    <property type="protein sequence ID" value="TTAC_0000053701-mRNA-1"/>
    <property type="gene ID" value="TTAC_0000053701"/>
</dbReference>
<keyword evidence="3" id="KW-1185">Reference proteome</keyword>
<sequence length="363" mass="41364">MPKTGPMQYTLYDPAKPLSSLYKKRALKELGENPDQVSAHLESFRRWLSSMPHLKCTTDDVFLLAFLRHSKYNHLKAQQRLDKFCTFRTSAVEGYLPWFEEPATNKANWNKLIDLKPWCMLSSCIEALTLGWTIKIAQFCITFKAPEYIAVGIIMDTSPSVEIANLDLDVVSMADLYSALQVFDDACLVDPRAQIGGICMIVDFTNLHKDILMQMFDQKLTKMSTKYFQECLPFRIKKLIYYNAPKVFETLFNIYSEWLNEKIKSRTLVLGSDLSPAFDAVEGLKELMPESYGGDNKLSIDDIWENQAKAMKSLSDVGANFAISVDESKRPKECKYNFGVYKNLSSDVMGRSGTFVKLNEGEI</sequence>
<accession>A0A0R3WIT9</accession>
<protein>
    <submittedName>
        <fullName evidence="4">CRAL-TRIO domain-containing protein</fullName>
    </submittedName>
</protein>
<dbReference type="STRING" id="6205.A0A0R3WIT9"/>
<dbReference type="InterPro" id="IPR036865">
    <property type="entry name" value="CRAL-TRIO_dom_sf"/>
</dbReference>
<dbReference type="PROSITE" id="PS50191">
    <property type="entry name" value="CRAL_TRIO"/>
    <property type="match status" value="1"/>
</dbReference>
<gene>
    <name evidence="2" type="ORF">TTAC_LOCUS538</name>
</gene>
<dbReference type="Pfam" id="PF00650">
    <property type="entry name" value="CRAL_TRIO"/>
    <property type="match status" value="1"/>
</dbReference>
<dbReference type="PANTHER" id="PTHR10174:SF130">
    <property type="entry name" value="ALPHA-TOCOPHEROL TRANSFER PROTEIN-LIKE"/>
    <property type="match status" value="1"/>
</dbReference>
<evidence type="ECO:0000313" key="2">
    <source>
        <dbReference type="EMBL" id="VDM16599.1"/>
    </source>
</evidence>
<evidence type="ECO:0000313" key="3">
    <source>
        <dbReference type="Proteomes" id="UP000274429"/>
    </source>
</evidence>
<evidence type="ECO:0000313" key="4">
    <source>
        <dbReference type="WBParaSite" id="TTAC_0000053701-mRNA-1"/>
    </source>
</evidence>
<dbReference type="Proteomes" id="UP000274429">
    <property type="component" value="Unassembled WGS sequence"/>
</dbReference>
<dbReference type="OrthoDB" id="6682367at2759"/>
<dbReference type="SUPFAM" id="SSF52087">
    <property type="entry name" value="CRAL/TRIO domain"/>
    <property type="match status" value="1"/>
</dbReference>
<dbReference type="PANTHER" id="PTHR10174">
    <property type="entry name" value="ALPHA-TOCOPHEROL TRANSFER PROTEIN-RELATED"/>
    <property type="match status" value="1"/>
</dbReference>
<dbReference type="Gene3D" id="1.10.8.20">
    <property type="entry name" value="N-terminal domain of phosphatidylinositol transfer protein sec14p"/>
    <property type="match status" value="1"/>
</dbReference>
<dbReference type="InterPro" id="IPR001251">
    <property type="entry name" value="CRAL-TRIO_dom"/>
</dbReference>